<evidence type="ECO:0000259" key="2">
    <source>
        <dbReference type="Pfam" id="PF00561"/>
    </source>
</evidence>
<evidence type="ECO:0000313" key="8">
    <source>
        <dbReference type="Proteomes" id="UP000813385"/>
    </source>
</evidence>
<sequence>MVDFVEVNGARLAYRMTGPDDAPLMITLHGGRGFGDHKSDFGVYGRLQPSVRVLSFDYRGHGQSSRTTPYTFEQLVDDIEGIRQHFLGDKQAIICGGSFGGFLAQHYAIKYASRVSHLILRGTAASHHHEAGAIEVLAQRIGKAPSFSVDMLKNKVFGAFEDDLEFRLVYFAMMPLYREDFDPAAALKSCLQTVFVAESHNELYSEKEKYFDYTDRLSQITAKTLVVVGNKDWICPPENSRIIAEKIPGAELLEVEGANHSAHIAQIMADIRIAIDRGGTFCDVLAQVAGSEPWIFKLLSEDPENYPDAPSDAIRRVLERVTGTTIPVGEKLDGSRITSCRIGTTVATNALLEHKGEPFAFITTRGFKDTCLIGDQSRPKIFDLEVRKATALHAAVVEVDERIVPADYDLNPTPLDKKSALAQDASLVQTASGELMRVVRRPNADTVRDQLIALRKQGLSSVAICFMHAYLYPDHEDQVADIAREVGFEFVTTSAKTSPTIKFLHRSTSTCSEAYLYPVIKRYIQSFNAGFSTLPQRVDFMCSDGGLRAADSAGGNEALLSGPAGGVVGVATSCYDRADGTPVIGFDMGGTSTDVSRYDGEYDYITESSIAGRTINTPMLNIATVAAGGGSILCARNGLLSVGPESAGAHPGPACYRKGGPLTVTDANLFLGRLVPSSFPSIFGPNADAPLDTEVVKTKFEAFAADFRAQTKQQITTEDVALGLVGIANETMSRPIRNATEARGFAPEQHNLVSFGGAGGQHACDIADRLGIRCVLVHRFSSLLSAHGIEHAELQCEKLVPYGSVLSPDALVHVQEQLISLKAQISEELVEQGADLDSLVFRESLVLRYFGTDTNLSIAKPDDGDYAASFEATHLREFAFAMKRDVVIESIKVRGTATSSAAAQQPSPLTELREVKGVAAPEPTETQDVYIYGSWRPTGIYYLGQVPQGSVIVGPALLIDETQTLFVDAGWKATLLSSHVVFHKQYADEQTAINKTLPAALPAPQTSSSSSPSPPGNGVDSIILSVFAHRFMAIAEQMGTTLQRTSISTSIKERLDFSCAIFSPQGKLVANAPHIPIHLGSMQFAIQAQHRRWLGQLKPGDVLLTNHPQWGGTHLPDLTVVTPVFIDNDIAFYVASRGHHSDIGGKGITSMMPESKELWEEGLNVPSLKIVSQGVFLEDDVRAAFDRAGNMPGCSATRRIADNISDLKAQASANQRGITLLRKLCDEFSLPVVHTYMDAIQANAEAAVRRVFKAMAAAGSAQLEATDYLDDGTAMRVKVTIDPATGSAEYDFTGSGPQLWGNYNCPISICHSAIIYTIRCLVNEDMPLNEGCLAPVSIIVPEGSVLNPGPRAAICGSTLASQRVIDVILKAFGRFAASQGCANSLGWGMGGRNPETGAVVKGWNYGESIGGGVGAGRGYEGEHSTHVHSTNTRQTDAEVIEKRTAVLVRRYEIRRRSGGKGTWRGGDGITREIQARIPLKFSILSDRRVYRPYGVAGGGPGSRGENYAFVFNEDGDGGMERVNLGGKAIIHLKEGEYIQINTPGGGGYGGQETDDKHAGHV</sequence>
<dbReference type="Pfam" id="PF19278">
    <property type="entry name" value="Hydant_A_C"/>
    <property type="match status" value="1"/>
</dbReference>
<proteinExistence type="inferred from homology"/>
<evidence type="ECO:0000313" key="7">
    <source>
        <dbReference type="EMBL" id="KAH7347474.1"/>
    </source>
</evidence>
<evidence type="ECO:0000259" key="5">
    <source>
        <dbReference type="Pfam" id="PF05378"/>
    </source>
</evidence>
<feature type="domain" description="Acetophenone carboxylase-like C-terminal" evidence="6">
    <location>
        <begin position="813"/>
        <end position="984"/>
    </location>
</feature>
<dbReference type="InterPro" id="IPR029058">
    <property type="entry name" value="AB_hydrolase_fold"/>
</dbReference>
<evidence type="ECO:0000259" key="3">
    <source>
        <dbReference type="Pfam" id="PF01968"/>
    </source>
</evidence>
<evidence type="ECO:0000259" key="4">
    <source>
        <dbReference type="Pfam" id="PF02538"/>
    </source>
</evidence>
<organism evidence="7 8">
    <name type="scientific">Plectosphaerella cucumerina</name>
    <dbReference type="NCBI Taxonomy" id="40658"/>
    <lineage>
        <taxon>Eukaryota</taxon>
        <taxon>Fungi</taxon>
        <taxon>Dikarya</taxon>
        <taxon>Ascomycota</taxon>
        <taxon>Pezizomycotina</taxon>
        <taxon>Sordariomycetes</taxon>
        <taxon>Hypocreomycetidae</taxon>
        <taxon>Glomerellales</taxon>
        <taxon>Plectosphaerellaceae</taxon>
        <taxon>Plectosphaerella</taxon>
    </lineage>
</organism>
<dbReference type="InterPro" id="IPR002821">
    <property type="entry name" value="Hydantoinase_A"/>
</dbReference>
<dbReference type="Pfam" id="PF01968">
    <property type="entry name" value="Hydantoinase_A"/>
    <property type="match status" value="1"/>
</dbReference>
<reference evidence="7" key="1">
    <citation type="journal article" date="2021" name="Nat. Commun.">
        <title>Genetic determinants of endophytism in the Arabidopsis root mycobiome.</title>
        <authorList>
            <person name="Mesny F."/>
            <person name="Miyauchi S."/>
            <person name="Thiergart T."/>
            <person name="Pickel B."/>
            <person name="Atanasova L."/>
            <person name="Karlsson M."/>
            <person name="Huettel B."/>
            <person name="Barry K.W."/>
            <person name="Haridas S."/>
            <person name="Chen C."/>
            <person name="Bauer D."/>
            <person name="Andreopoulos W."/>
            <person name="Pangilinan J."/>
            <person name="LaButti K."/>
            <person name="Riley R."/>
            <person name="Lipzen A."/>
            <person name="Clum A."/>
            <person name="Drula E."/>
            <person name="Henrissat B."/>
            <person name="Kohler A."/>
            <person name="Grigoriev I.V."/>
            <person name="Martin F.M."/>
            <person name="Hacquard S."/>
        </authorList>
    </citation>
    <scope>NUCLEOTIDE SEQUENCE</scope>
    <source>
        <strain evidence="7">MPI-CAGE-AT-0016</strain>
    </source>
</reference>
<dbReference type="Pfam" id="PF00561">
    <property type="entry name" value="Abhydrolase_1"/>
    <property type="match status" value="1"/>
</dbReference>
<dbReference type="InterPro" id="IPR008040">
    <property type="entry name" value="Hydant_A_N"/>
</dbReference>
<feature type="domain" description="Hydantoinase A/oxoprolinase" evidence="3">
    <location>
        <begin position="506"/>
        <end position="795"/>
    </location>
</feature>
<dbReference type="InterPro" id="IPR000073">
    <property type="entry name" value="AB_hydrolase_1"/>
</dbReference>
<dbReference type="PRINTS" id="PR00111">
    <property type="entry name" value="ABHYDROLASE"/>
</dbReference>
<name>A0A8K0T6A1_9PEZI</name>
<dbReference type="GO" id="GO:0006749">
    <property type="term" value="P:glutathione metabolic process"/>
    <property type="evidence" value="ECO:0007669"/>
    <property type="project" value="TreeGrafter"/>
</dbReference>
<comment type="similarity">
    <text evidence="1">Belongs to the oxoprolinase family.</text>
</comment>
<dbReference type="InterPro" id="IPR045079">
    <property type="entry name" value="Oxoprolinase-like"/>
</dbReference>
<comment type="caution">
    <text evidence="7">The sequence shown here is derived from an EMBL/GenBank/DDBJ whole genome shotgun (WGS) entry which is preliminary data.</text>
</comment>
<dbReference type="Pfam" id="PF02538">
    <property type="entry name" value="Hydantoinase_B"/>
    <property type="match status" value="1"/>
</dbReference>
<feature type="domain" description="Hydantoinase/oxoprolinase N-terminal" evidence="5">
    <location>
        <begin position="272"/>
        <end position="487"/>
    </location>
</feature>
<dbReference type="PANTHER" id="PTHR11365">
    <property type="entry name" value="5-OXOPROLINASE RELATED"/>
    <property type="match status" value="1"/>
</dbReference>
<gene>
    <name evidence="7" type="ORF">B0T11DRAFT_343628</name>
</gene>
<evidence type="ECO:0000256" key="1">
    <source>
        <dbReference type="ARBA" id="ARBA00010403"/>
    </source>
</evidence>
<dbReference type="EMBL" id="JAGPXD010000007">
    <property type="protein sequence ID" value="KAH7347474.1"/>
    <property type="molecule type" value="Genomic_DNA"/>
</dbReference>
<evidence type="ECO:0000259" key="6">
    <source>
        <dbReference type="Pfam" id="PF19278"/>
    </source>
</evidence>
<dbReference type="GO" id="GO:0017168">
    <property type="term" value="F:5-oxoprolinase (ATP-hydrolyzing) activity"/>
    <property type="evidence" value="ECO:0007669"/>
    <property type="project" value="TreeGrafter"/>
</dbReference>
<feature type="domain" description="Hydantoinase B/oxoprolinase" evidence="4">
    <location>
        <begin position="1020"/>
        <end position="1549"/>
    </location>
</feature>
<accession>A0A8K0T6A1</accession>
<dbReference type="SUPFAM" id="SSF53474">
    <property type="entry name" value="alpha/beta-Hydrolases"/>
    <property type="match status" value="1"/>
</dbReference>
<keyword evidence="8" id="KW-1185">Reference proteome</keyword>
<dbReference type="PANTHER" id="PTHR11365:SF2">
    <property type="entry name" value="5-OXOPROLINASE"/>
    <property type="match status" value="1"/>
</dbReference>
<dbReference type="OrthoDB" id="3643at2759"/>
<dbReference type="Gene3D" id="3.40.50.1820">
    <property type="entry name" value="alpha/beta hydrolase"/>
    <property type="match status" value="1"/>
</dbReference>
<dbReference type="GO" id="GO:0005829">
    <property type="term" value="C:cytosol"/>
    <property type="evidence" value="ECO:0007669"/>
    <property type="project" value="TreeGrafter"/>
</dbReference>
<dbReference type="InterPro" id="IPR003692">
    <property type="entry name" value="Hydantoinase_B"/>
</dbReference>
<dbReference type="Pfam" id="PF05378">
    <property type="entry name" value="Hydant_A_N"/>
    <property type="match status" value="1"/>
</dbReference>
<dbReference type="Proteomes" id="UP000813385">
    <property type="component" value="Unassembled WGS sequence"/>
</dbReference>
<protein>
    <submittedName>
        <fullName evidence="7">Hydantoinase B/oxoprolinase-domain-containing protein</fullName>
    </submittedName>
</protein>
<dbReference type="InterPro" id="IPR049517">
    <property type="entry name" value="ACX-like_C"/>
</dbReference>
<feature type="domain" description="AB hydrolase-1" evidence="2">
    <location>
        <begin position="23"/>
        <end position="264"/>
    </location>
</feature>